<evidence type="ECO:0000313" key="4">
    <source>
        <dbReference type="Proteomes" id="UP000244855"/>
    </source>
</evidence>
<reference evidence="3 4" key="1">
    <citation type="journal article" date="2018" name="Sci. Rep.">
        <title>Comparative genomics provides insights into the lifestyle and reveals functional heterogeneity of dark septate endophytic fungi.</title>
        <authorList>
            <person name="Knapp D.G."/>
            <person name="Nemeth J.B."/>
            <person name="Barry K."/>
            <person name="Hainaut M."/>
            <person name="Henrissat B."/>
            <person name="Johnson J."/>
            <person name="Kuo A."/>
            <person name="Lim J.H.P."/>
            <person name="Lipzen A."/>
            <person name="Nolan M."/>
            <person name="Ohm R.A."/>
            <person name="Tamas L."/>
            <person name="Grigoriev I.V."/>
            <person name="Spatafora J.W."/>
            <person name="Nagy L.G."/>
            <person name="Kovacs G.M."/>
        </authorList>
    </citation>
    <scope>NUCLEOTIDE SEQUENCE [LARGE SCALE GENOMIC DNA]</scope>
    <source>
        <strain evidence="3 4">DSE2036</strain>
    </source>
</reference>
<dbReference type="SUPFAM" id="SSF81301">
    <property type="entry name" value="Nucleotidyltransferase"/>
    <property type="match status" value="1"/>
</dbReference>
<dbReference type="OrthoDB" id="4719016at2759"/>
<name>A0A2V1DGR8_9PLEO</name>
<proteinExistence type="predicted"/>
<dbReference type="PANTHER" id="PTHR41773:SF1">
    <property type="entry name" value="RELA_SPOT DOMAIN-CONTAINING PROTEIN"/>
    <property type="match status" value="1"/>
</dbReference>
<dbReference type="AlphaFoldDB" id="A0A2V1DGR8"/>
<feature type="region of interest" description="Disordered" evidence="1">
    <location>
        <begin position="253"/>
        <end position="273"/>
    </location>
</feature>
<gene>
    <name evidence="3" type="ORF">DM02DRAFT_685698</name>
</gene>
<dbReference type="Gene3D" id="3.30.460.10">
    <property type="entry name" value="Beta Polymerase, domain 2"/>
    <property type="match status" value="1"/>
</dbReference>
<evidence type="ECO:0000256" key="1">
    <source>
        <dbReference type="SAM" id="MobiDB-lite"/>
    </source>
</evidence>
<dbReference type="GO" id="GO:0015969">
    <property type="term" value="P:guanosine tetraphosphate metabolic process"/>
    <property type="evidence" value="ECO:0007669"/>
    <property type="project" value="InterPro"/>
</dbReference>
<dbReference type="STRING" id="97972.A0A2V1DGR8"/>
<dbReference type="InterPro" id="IPR043519">
    <property type="entry name" value="NT_sf"/>
</dbReference>
<organism evidence="3 4">
    <name type="scientific">Periconia macrospinosa</name>
    <dbReference type="NCBI Taxonomy" id="97972"/>
    <lineage>
        <taxon>Eukaryota</taxon>
        <taxon>Fungi</taxon>
        <taxon>Dikarya</taxon>
        <taxon>Ascomycota</taxon>
        <taxon>Pezizomycotina</taxon>
        <taxon>Dothideomycetes</taxon>
        <taxon>Pleosporomycetidae</taxon>
        <taxon>Pleosporales</taxon>
        <taxon>Massarineae</taxon>
        <taxon>Periconiaceae</taxon>
        <taxon>Periconia</taxon>
    </lineage>
</organism>
<dbReference type="PANTHER" id="PTHR41773">
    <property type="entry name" value="GTP PYROPHOSPHATASE-RELATED"/>
    <property type="match status" value="1"/>
</dbReference>
<protein>
    <recommendedName>
        <fullName evidence="2">RelA/SpoT domain-containing protein</fullName>
    </recommendedName>
</protein>
<accession>A0A2V1DGR8</accession>
<evidence type="ECO:0000313" key="3">
    <source>
        <dbReference type="EMBL" id="PVH97228.1"/>
    </source>
</evidence>
<sequence length="409" mass="45992">MTLDNGADLPYGSSGSWVIDKDSCEIHGHAVADDAFGDIFVVPIRDIFADIDKVKGVKAVTLPSDIDVVSHRYLPKTPMELVPRVSSNAAFGDQEGRVEVGSTMELSSRQTPPKINDEEGVLDIEPIAEIDSDETMVGTPTKATRWLFETPDVIRKFVYKTYSREHYNTLAERAKSLVKANLKHLRGENGEEVQAKVACRAKKKDSLEEKLKMRELENRRPYKDHDDIERGVKDLARAQQDSVKRIIRDIWGPGVEKNHHGSESSTKAEQVDAQKKKGYVRKHFGYQAMNYRTPMKKEHEVEEAYEYKESDWVEIQVVSALGHAWAEAGHDVQYKSHAFGPPTEREERILDALSGLVSTGDLLLEEFRGLPKDEYAEDGEEDVETLDMGYRGDFSPATADIVLLISTSL</sequence>
<dbReference type="SMART" id="SM00954">
    <property type="entry name" value="RelA_SpoT"/>
    <property type="match status" value="1"/>
</dbReference>
<dbReference type="Proteomes" id="UP000244855">
    <property type="component" value="Unassembled WGS sequence"/>
</dbReference>
<keyword evidence="4" id="KW-1185">Reference proteome</keyword>
<dbReference type="EMBL" id="KZ805442">
    <property type="protein sequence ID" value="PVH97228.1"/>
    <property type="molecule type" value="Genomic_DNA"/>
</dbReference>
<dbReference type="InterPro" id="IPR007685">
    <property type="entry name" value="RelA_SpoT"/>
</dbReference>
<evidence type="ECO:0000259" key="2">
    <source>
        <dbReference type="SMART" id="SM00954"/>
    </source>
</evidence>
<feature type="domain" description="RelA/SpoT" evidence="2">
    <location>
        <begin position="199"/>
        <end position="340"/>
    </location>
</feature>